<evidence type="ECO:0000259" key="1">
    <source>
        <dbReference type="Pfam" id="PF01402"/>
    </source>
</evidence>
<feature type="domain" description="Ribbon-helix-helix protein CopG" evidence="1">
    <location>
        <begin position="5"/>
        <end position="40"/>
    </location>
</feature>
<organism evidence="2 3">
    <name type="scientific">Hyphomonas atlantica</name>
    <dbReference type="NCBI Taxonomy" id="1280948"/>
    <lineage>
        <taxon>Bacteria</taxon>
        <taxon>Pseudomonadati</taxon>
        <taxon>Pseudomonadota</taxon>
        <taxon>Alphaproteobacteria</taxon>
        <taxon>Hyphomonadales</taxon>
        <taxon>Hyphomonadaceae</taxon>
        <taxon>Hyphomonas</taxon>
    </lineage>
</organism>
<dbReference type="Pfam" id="PF01402">
    <property type="entry name" value="RHH_1"/>
    <property type="match status" value="1"/>
</dbReference>
<dbReference type="Proteomes" id="UP000259173">
    <property type="component" value="Unassembled WGS sequence"/>
</dbReference>
<dbReference type="Gene3D" id="1.10.1220.10">
    <property type="entry name" value="Met repressor-like"/>
    <property type="match status" value="1"/>
</dbReference>
<gene>
    <name evidence="2" type="ORF">DCG65_03205</name>
</gene>
<dbReference type="InterPro" id="IPR013321">
    <property type="entry name" value="Arc_rbn_hlx_hlx"/>
</dbReference>
<accession>A0A3B9KXT2</accession>
<sequence length="125" mass="14756">MKRNRINIRVSDDLWERLTVEAAAHGSTMTAIIETAIEQYFDPDQVERRDAQLLSRIDRFDVRQDRIETDLRLCTETLAQYVLYWLTRMDPLPEGEREAAYALGKRRYDHFVQQVAIRMAKSEGH</sequence>
<dbReference type="EMBL" id="DMBR01000093">
    <property type="protein sequence ID" value="HAE93540.1"/>
    <property type="molecule type" value="Genomic_DNA"/>
</dbReference>
<dbReference type="InterPro" id="IPR002145">
    <property type="entry name" value="CopG"/>
</dbReference>
<evidence type="ECO:0000313" key="2">
    <source>
        <dbReference type="EMBL" id="HAE93540.1"/>
    </source>
</evidence>
<proteinExistence type="predicted"/>
<dbReference type="InterPro" id="IPR010985">
    <property type="entry name" value="Ribbon_hlx_hlx"/>
</dbReference>
<dbReference type="SUPFAM" id="SSF47598">
    <property type="entry name" value="Ribbon-helix-helix"/>
    <property type="match status" value="1"/>
</dbReference>
<evidence type="ECO:0000313" key="3">
    <source>
        <dbReference type="Proteomes" id="UP000259173"/>
    </source>
</evidence>
<name>A0A3B9KXT2_9PROT</name>
<reference evidence="2 3" key="1">
    <citation type="journal article" date="2018" name="Nat. Biotechnol.">
        <title>A standardized bacterial taxonomy based on genome phylogeny substantially revises the tree of life.</title>
        <authorList>
            <person name="Parks D.H."/>
            <person name="Chuvochina M."/>
            <person name="Waite D.W."/>
            <person name="Rinke C."/>
            <person name="Skarshewski A."/>
            <person name="Chaumeil P.A."/>
            <person name="Hugenholtz P."/>
        </authorList>
    </citation>
    <scope>NUCLEOTIDE SEQUENCE [LARGE SCALE GENOMIC DNA]</scope>
    <source>
        <strain evidence="2">UBA8557</strain>
    </source>
</reference>
<dbReference type="AlphaFoldDB" id="A0A3B9KXT2"/>
<protein>
    <recommendedName>
        <fullName evidence="1">Ribbon-helix-helix protein CopG domain-containing protein</fullName>
    </recommendedName>
</protein>
<dbReference type="GO" id="GO:0006355">
    <property type="term" value="P:regulation of DNA-templated transcription"/>
    <property type="evidence" value="ECO:0007669"/>
    <property type="project" value="InterPro"/>
</dbReference>
<comment type="caution">
    <text evidence="2">The sequence shown here is derived from an EMBL/GenBank/DDBJ whole genome shotgun (WGS) entry which is preliminary data.</text>
</comment>